<dbReference type="Proteomes" id="UP000308901">
    <property type="component" value="Unassembled WGS sequence"/>
</dbReference>
<comment type="caution">
    <text evidence="2">The sequence shown here is derived from an EMBL/GenBank/DDBJ whole genome shotgun (WGS) entry which is preliminary data.</text>
</comment>
<dbReference type="OrthoDB" id="5334106at2"/>
<proteinExistence type="predicted"/>
<evidence type="ECO:0008006" key="4">
    <source>
        <dbReference type="Google" id="ProtNLM"/>
    </source>
</evidence>
<dbReference type="EMBL" id="VANU01000005">
    <property type="protein sequence ID" value="TLP36999.1"/>
    <property type="molecule type" value="Genomic_DNA"/>
</dbReference>
<sequence>MVETIVKEMIDLVNKMQNYILQDIEDIKQAKHAELLNRNDEKQSMIEKITLYKKRLNQEIVNELQNGVDINIYRDQVDNLEAELKKLYELNRKLAMIVQPIQQMYKDIVDEITDNNGGNFFNVKA</sequence>
<dbReference type="RefSeq" id="WP_138153253.1">
    <property type="nucleotide sequence ID" value="NZ_VANU01000005.1"/>
</dbReference>
<reference evidence="2 3" key="1">
    <citation type="submission" date="2019-05" db="EMBL/GenBank/DDBJ databases">
        <title>Arcobacter sp. nov., isolated from sea sediment.</title>
        <authorList>
            <person name="Kim W."/>
        </authorList>
    </citation>
    <scope>NUCLEOTIDE SEQUENCE [LARGE SCALE GENOMIC DNA]</scope>
    <source>
        <strain evidence="2 3">CAU 1517</strain>
    </source>
</reference>
<evidence type="ECO:0000313" key="3">
    <source>
        <dbReference type="Proteomes" id="UP000308901"/>
    </source>
</evidence>
<name>A0A5R8XZX4_9BACT</name>
<gene>
    <name evidence="2" type="ORF">FDK22_12195</name>
</gene>
<feature type="coiled-coil region" evidence="1">
    <location>
        <begin position="70"/>
        <end position="97"/>
    </location>
</feature>
<keyword evidence="3" id="KW-1185">Reference proteome</keyword>
<dbReference type="AlphaFoldDB" id="A0A5R8XZX4"/>
<accession>A0A5R8XZX4</accession>
<organism evidence="2 3">
    <name type="scientific">Arcobacter arenosus</name>
    <dbReference type="NCBI Taxonomy" id="2576037"/>
    <lineage>
        <taxon>Bacteria</taxon>
        <taxon>Pseudomonadati</taxon>
        <taxon>Campylobacterota</taxon>
        <taxon>Epsilonproteobacteria</taxon>
        <taxon>Campylobacterales</taxon>
        <taxon>Arcobacteraceae</taxon>
        <taxon>Arcobacter</taxon>
    </lineage>
</organism>
<evidence type="ECO:0000313" key="2">
    <source>
        <dbReference type="EMBL" id="TLP36999.1"/>
    </source>
</evidence>
<protein>
    <recommendedName>
        <fullName evidence="4">Flagellar protein FlgN</fullName>
    </recommendedName>
</protein>
<evidence type="ECO:0000256" key="1">
    <source>
        <dbReference type="SAM" id="Coils"/>
    </source>
</evidence>
<keyword evidence="1" id="KW-0175">Coiled coil</keyword>